<reference evidence="2" key="2">
    <citation type="submission" date="2020-11" db="EMBL/GenBank/DDBJ databases">
        <authorList>
            <person name="McCartney M.A."/>
            <person name="Auch B."/>
            <person name="Kono T."/>
            <person name="Mallez S."/>
            <person name="Becker A."/>
            <person name="Gohl D.M."/>
            <person name="Silverstein K.A.T."/>
            <person name="Koren S."/>
            <person name="Bechman K.B."/>
            <person name="Herman A."/>
            <person name="Abrahante J.E."/>
            <person name="Garbe J."/>
        </authorList>
    </citation>
    <scope>NUCLEOTIDE SEQUENCE</scope>
    <source>
        <strain evidence="2">Duluth1</strain>
        <tissue evidence="2">Whole animal</tissue>
    </source>
</reference>
<evidence type="ECO:0000256" key="1">
    <source>
        <dbReference type="SAM" id="Phobius"/>
    </source>
</evidence>
<organism evidence="2 3">
    <name type="scientific">Dreissena polymorpha</name>
    <name type="common">Zebra mussel</name>
    <name type="synonym">Mytilus polymorpha</name>
    <dbReference type="NCBI Taxonomy" id="45954"/>
    <lineage>
        <taxon>Eukaryota</taxon>
        <taxon>Metazoa</taxon>
        <taxon>Spiralia</taxon>
        <taxon>Lophotrochozoa</taxon>
        <taxon>Mollusca</taxon>
        <taxon>Bivalvia</taxon>
        <taxon>Autobranchia</taxon>
        <taxon>Heteroconchia</taxon>
        <taxon>Euheterodonta</taxon>
        <taxon>Imparidentia</taxon>
        <taxon>Neoheterodontei</taxon>
        <taxon>Myida</taxon>
        <taxon>Dreissenoidea</taxon>
        <taxon>Dreissenidae</taxon>
        <taxon>Dreissena</taxon>
    </lineage>
</organism>
<keyword evidence="1" id="KW-0472">Membrane</keyword>
<name>A0A9D4HR57_DREPO</name>
<comment type="caution">
    <text evidence="2">The sequence shown here is derived from an EMBL/GenBank/DDBJ whole genome shotgun (WGS) entry which is preliminary data.</text>
</comment>
<reference evidence="2" key="1">
    <citation type="journal article" date="2019" name="bioRxiv">
        <title>The Genome of the Zebra Mussel, Dreissena polymorpha: A Resource for Invasive Species Research.</title>
        <authorList>
            <person name="McCartney M.A."/>
            <person name="Auch B."/>
            <person name="Kono T."/>
            <person name="Mallez S."/>
            <person name="Zhang Y."/>
            <person name="Obille A."/>
            <person name="Becker A."/>
            <person name="Abrahante J.E."/>
            <person name="Garbe J."/>
            <person name="Badalamenti J.P."/>
            <person name="Herman A."/>
            <person name="Mangelson H."/>
            <person name="Liachko I."/>
            <person name="Sullivan S."/>
            <person name="Sone E.D."/>
            <person name="Koren S."/>
            <person name="Silverstein K.A.T."/>
            <person name="Beckman K.B."/>
            <person name="Gohl D.M."/>
        </authorList>
    </citation>
    <scope>NUCLEOTIDE SEQUENCE</scope>
    <source>
        <strain evidence="2">Duluth1</strain>
        <tissue evidence="2">Whole animal</tissue>
    </source>
</reference>
<evidence type="ECO:0000313" key="3">
    <source>
        <dbReference type="Proteomes" id="UP000828390"/>
    </source>
</evidence>
<gene>
    <name evidence="2" type="ORF">DPMN_052315</name>
</gene>
<accession>A0A9D4HR57</accession>
<keyword evidence="1" id="KW-0812">Transmembrane</keyword>
<feature type="transmembrane region" description="Helical" evidence="1">
    <location>
        <begin position="12"/>
        <end position="29"/>
    </location>
</feature>
<dbReference type="AlphaFoldDB" id="A0A9D4HR57"/>
<dbReference type="EMBL" id="JAIWYP010000012">
    <property type="protein sequence ID" value="KAH3726448.1"/>
    <property type="molecule type" value="Genomic_DNA"/>
</dbReference>
<dbReference type="SUPFAM" id="SSF52058">
    <property type="entry name" value="L domain-like"/>
    <property type="match status" value="1"/>
</dbReference>
<keyword evidence="1" id="KW-1133">Transmembrane helix</keyword>
<sequence length="158" mass="18089">MTHFPCSSRSTALASLCCWLTIIFPTYIADNAFRGMEGRITSLNLSCDCFTTLPVGVGVLYKLRAFQILDNPLQNLNEDVIAILGQTLTNFYFDMASMQNWRTELHFLRELEDLYIRNIPFEQLSTSAFYGLNNLRSLTIDHSLLRKISTAYCDLKKL</sequence>
<evidence type="ECO:0000313" key="2">
    <source>
        <dbReference type="EMBL" id="KAH3726448.1"/>
    </source>
</evidence>
<proteinExistence type="predicted"/>
<keyword evidence="3" id="KW-1185">Reference proteome</keyword>
<dbReference type="Proteomes" id="UP000828390">
    <property type="component" value="Unassembled WGS sequence"/>
</dbReference>
<protein>
    <submittedName>
        <fullName evidence="2">Uncharacterized protein</fullName>
    </submittedName>
</protein>
<dbReference type="InterPro" id="IPR032675">
    <property type="entry name" value="LRR_dom_sf"/>
</dbReference>
<dbReference type="Gene3D" id="3.80.10.10">
    <property type="entry name" value="Ribonuclease Inhibitor"/>
    <property type="match status" value="1"/>
</dbReference>